<dbReference type="Proteomes" id="UP000297422">
    <property type="component" value="Unassembled WGS sequence"/>
</dbReference>
<evidence type="ECO:0000313" key="2">
    <source>
        <dbReference type="Proteomes" id="UP000297422"/>
    </source>
</evidence>
<gene>
    <name evidence="1" type="ORF">EHQ90_02600</name>
</gene>
<comment type="caution">
    <text evidence="1">The sequence shown here is derived from an EMBL/GenBank/DDBJ whole genome shotgun (WGS) entry which is preliminary data.</text>
</comment>
<reference evidence="2" key="1">
    <citation type="journal article" date="2019" name="PLoS Negl. Trop. Dis.">
        <title>Revisiting the worldwide diversity of Leptospira species in the environment.</title>
        <authorList>
            <person name="Vincent A.T."/>
            <person name="Schiettekatte O."/>
            <person name="Bourhy P."/>
            <person name="Veyrier F.J."/>
            <person name="Picardeau M."/>
        </authorList>
    </citation>
    <scope>NUCLEOTIDE SEQUENCE [LARGE SCALE GENOMIC DNA]</scope>
    <source>
        <strain evidence="2">201702407</strain>
    </source>
</reference>
<name>A0ABY2NBR8_9LEPT</name>
<keyword evidence="2" id="KW-1185">Reference proteome</keyword>
<protein>
    <submittedName>
        <fullName evidence="1">Uncharacterized protein</fullName>
    </submittedName>
</protein>
<organism evidence="1 2">
    <name type="scientific">Leptospira stimsonii</name>
    <dbReference type="NCBI Taxonomy" id="2202203"/>
    <lineage>
        <taxon>Bacteria</taxon>
        <taxon>Pseudomonadati</taxon>
        <taxon>Spirochaetota</taxon>
        <taxon>Spirochaetia</taxon>
        <taxon>Leptospirales</taxon>
        <taxon>Leptospiraceae</taxon>
        <taxon>Leptospira</taxon>
    </lineage>
</organism>
<accession>A0ABY2NBR8</accession>
<evidence type="ECO:0000313" key="1">
    <source>
        <dbReference type="EMBL" id="TGM20455.1"/>
    </source>
</evidence>
<dbReference type="EMBL" id="RQGT01000016">
    <property type="protein sequence ID" value="TGM20455.1"/>
    <property type="molecule type" value="Genomic_DNA"/>
</dbReference>
<dbReference type="RefSeq" id="WP_135683989.1">
    <property type="nucleotide sequence ID" value="NZ_RQEQ01000080.1"/>
</dbReference>
<sequence length="60" mass="6464">MELEKIIESAVLSAPVSVPPIFSAGGIISFPDLSEGGIIVTLAPGMVYDFEKERWIVKSK</sequence>
<proteinExistence type="predicted"/>